<protein>
    <submittedName>
        <fullName evidence="1">Uncharacterized protein</fullName>
    </submittedName>
</protein>
<dbReference type="Pfam" id="PF18759">
    <property type="entry name" value="Plavaka"/>
    <property type="match status" value="1"/>
</dbReference>
<dbReference type="EMBL" id="KN837104">
    <property type="protein sequence ID" value="KIJ46980.1"/>
    <property type="molecule type" value="Genomic_DNA"/>
</dbReference>
<dbReference type="InterPro" id="IPR041078">
    <property type="entry name" value="Plavaka"/>
</dbReference>
<sequence length="180" mass="20955">MTCADHGIRRTHPTLAAYIEDFPEQCLITCVQEDRCPKCHCAPEDRGEPLHSIFEEDELVFRDHESHLESARAKRENQDDSESWESDGVCPIRRPFWKDLSHCIFKDHLTSWCISFAGKAEIDACFKAMPSHPSVRHFKNEIAGVSQWTGTFQLPQYSNILIRLRILNGIRISQRRLYQR</sequence>
<dbReference type="Proteomes" id="UP000054279">
    <property type="component" value="Unassembled WGS sequence"/>
</dbReference>
<evidence type="ECO:0000313" key="2">
    <source>
        <dbReference type="Proteomes" id="UP000054279"/>
    </source>
</evidence>
<organism evidence="1 2">
    <name type="scientific">Sphaerobolus stellatus (strain SS14)</name>
    <dbReference type="NCBI Taxonomy" id="990650"/>
    <lineage>
        <taxon>Eukaryota</taxon>
        <taxon>Fungi</taxon>
        <taxon>Dikarya</taxon>
        <taxon>Basidiomycota</taxon>
        <taxon>Agaricomycotina</taxon>
        <taxon>Agaricomycetes</taxon>
        <taxon>Phallomycetidae</taxon>
        <taxon>Geastrales</taxon>
        <taxon>Sphaerobolaceae</taxon>
        <taxon>Sphaerobolus</taxon>
    </lineage>
</organism>
<gene>
    <name evidence="1" type="ORF">M422DRAFT_249261</name>
</gene>
<dbReference type="AlphaFoldDB" id="A0A0C9UVA5"/>
<keyword evidence="2" id="KW-1185">Reference proteome</keyword>
<reference evidence="1 2" key="1">
    <citation type="submission" date="2014-06" db="EMBL/GenBank/DDBJ databases">
        <title>Evolutionary Origins and Diversification of the Mycorrhizal Mutualists.</title>
        <authorList>
            <consortium name="DOE Joint Genome Institute"/>
            <consortium name="Mycorrhizal Genomics Consortium"/>
            <person name="Kohler A."/>
            <person name="Kuo A."/>
            <person name="Nagy L.G."/>
            <person name="Floudas D."/>
            <person name="Copeland A."/>
            <person name="Barry K.W."/>
            <person name="Cichocki N."/>
            <person name="Veneault-Fourrey C."/>
            <person name="LaButti K."/>
            <person name="Lindquist E.A."/>
            <person name="Lipzen A."/>
            <person name="Lundell T."/>
            <person name="Morin E."/>
            <person name="Murat C."/>
            <person name="Riley R."/>
            <person name="Ohm R."/>
            <person name="Sun H."/>
            <person name="Tunlid A."/>
            <person name="Henrissat B."/>
            <person name="Grigoriev I.V."/>
            <person name="Hibbett D.S."/>
            <person name="Martin F."/>
        </authorList>
    </citation>
    <scope>NUCLEOTIDE SEQUENCE [LARGE SCALE GENOMIC DNA]</scope>
    <source>
        <strain evidence="1 2">SS14</strain>
    </source>
</reference>
<proteinExistence type="predicted"/>
<dbReference type="OrthoDB" id="2418900at2759"/>
<name>A0A0C9UVA5_SPHS4</name>
<accession>A0A0C9UVA5</accession>
<evidence type="ECO:0000313" key="1">
    <source>
        <dbReference type="EMBL" id="KIJ46980.1"/>
    </source>
</evidence>
<dbReference type="HOGENOM" id="CLU_1497153_0_0_1"/>